<sequence length="211" mass="25380">MKRPIKKFFNRSHPYQYHQRNFATIPEAKKVGAIDRIENGETKLKLLTLFQENMNYIKLTEIPQTYFLRFDRALEYTGKFMYRINDEMPNILTSYESENSKEIIVRLSEPYQIKKCDILPKIKNESYDSEMNEGKEVKYQAYQNREQSVETVGEWLNKQHTDEEEIDMQNYDKKKIEVKGAINLRVVFDEDDLNYISPLQRDVLEFLFKEF</sequence>
<protein>
    <submittedName>
        <fullName evidence="1">Uncharacterized protein</fullName>
    </submittedName>
</protein>
<dbReference type="VEuPathDB" id="FungiDB:RhiirA1_408622"/>
<organism evidence="1 2">
    <name type="scientific">Rhizophagus irregularis</name>
    <dbReference type="NCBI Taxonomy" id="588596"/>
    <lineage>
        <taxon>Eukaryota</taxon>
        <taxon>Fungi</taxon>
        <taxon>Fungi incertae sedis</taxon>
        <taxon>Mucoromycota</taxon>
        <taxon>Glomeromycotina</taxon>
        <taxon>Glomeromycetes</taxon>
        <taxon>Glomerales</taxon>
        <taxon>Glomeraceae</taxon>
        <taxon>Rhizophagus</taxon>
    </lineage>
</organism>
<comment type="caution">
    <text evidence="1">The sequence shown here is derived from an EMBL/GenBank/DDBJ whole genome shotgun (WGS) entry which is preliminary data.</text>
</comment>
<reference evidence="1 2" key="1">
    <citation type="submission" date="2016-04" db="EMBL/GenBank/DDBJ databases">
        <title>Genome analyses suggest a sexual origin of heterokaryosis in a supposedly ancient asexual fungus.</title>
        <authorList>
            <person name="Ropars J."/>
            <person name="Sedzielewska K."/>
            <person name="Noel J."/>
            <person name="Charron P."/>
            <person name="Farinelli L."/>
            <person name="Marton T."/>
            <person name="Kruger M."/>
            <person name="Pelin A."/>
            <person name="Brachmann A."/>
            <person name="Corradi N."/>
        </authorList>
    </citation>
    <scope>NUCLEOTIDE SEQUENCE [LARGE SCALE GENOMIC DNA]</scope>
    <source>
        <strain evidence="1 2">C2</strain>
    </source>
</reference>
<reference evidence="1 2" key="2">
    <citation type="submission" date="2017-10" db="EMBL/GenBank/DDBJ databases">
        <title>Extensive intraspecific genome diversity in a model arbuscular mycorrhizal fungus.</title>
        <authorList>
            <person name="Chen E.C.H."/>
            <person name="Morin E."/>
            <person name="Baudet D."/>
            <person name="Noel J."/>
            <person name="Ndikumana S."/>
            <person name="Charron P."/>
            <person name="St-Onge C."/>
            <person name="Giorgi J."/>
            <person name="Grigoriev I.V."/>
            <person name="Roux C."/>
            <person name="Martin F.M."/>
            <person name="Corradi N."/>
        </authorList>
    </citation>
    <scope>NUCLEOTIDE SEQUENCE [LARGE SCALE GENOMIC DNA]</scope>
    <source>
        <strain evidence="1 2">C2</strain>
    </source>
</reference>
<proteinExistence type="predicted"/>
<name>A0A2N1P3R4_9GLOM</name>
<dbReference type="Proteomes" id="UP000233469">
    <property type="component" value="Unassembled WGS sequence"/>
</dbReference>
<dbReference type="EMBL" id="LLXL01000005">
    <property type="protein sequence ID" value="PKK80824.1"/>
    <property type="molecule type" value="Genomic_DNA"/>
</dbReference>
<accession>A0A2N1P3R4</accession>
<evidence type="ECO:0000313" key="1">
    <source>
        <dbReference type="EMBL" id="PKK80824.1"/>
    </source>
</evidence>
<gene>
    <name evidence="1" type="ORF">RhiirC2_723521</name>
</gene>
<dbReference type="OrthoDB" id="2310995at2759"/>
<dbReference type="VEuPathDB" id="FungiDB:RhiirFUN_008867"/>
<dbReference type="AlphaFoldDB" id="A0A2N1P3R4"/>
<dbReference type="VEuPathDB" id="FungiDB:FUN_008490"/>
<evidence type="ECO:0000313" key="2">
    <source>
        <dbReference type="Proteomes" id="UP000233469"/>
    </source>
</evidence>